<evidence type="ECO:0008006" key="2">
    <source>
        <dbReference type="Google" id="ProtNLM"/>
    </source>
</evidence>
<dbReference type="AlphaFoldDB" id="A0A381RME5"/>
<dbReference type="GO" id="GO:0047869">
    <property type="term" value="F:dimethylpropiothetin dethiomethylase activity"/>
    <property type="evidence" value="ECO:0007669"/>
    <property type="project" value="InterPro"/>
</dbReference>
<dbReference type="InterPro" id="IPR031723">
    <property type="entry name" value="DMSP_lyase"/>
</dbReference>
<proteinExistence type="predicted"/>
<sequence length="205" mass="21890">MDGGFITGFQGFAAAEATHYPALAGPLGRLVDALESVEPVDRNPGPTLPVVDEHLDATLSASTGPAGKLLREVAHQVGWAQPYPEHVGEPDMDALRASYAYAPIVGARDDEPAPLWASDDVFAGIVLQGPDVIYPSHVHKAAELYWVASGTARWQRGDEWTSHGPGALIFHDTGVRHATVTGHEPTLLLFAWVSDPASVPVIIRH</sequence>
<accession>A0A381RME5</accession>
<dbReference type="Gene3D" id="2.60.120.10">
    <property type="entry name" value="Jelly Rolls"/>
    <property type="match status" value="1"/>
</dbReference>
<dbReference type="EMBL" id="UINC01002037">
    <property type="protein sequence ID" value="SUZ92169.1"/>
    <property type="molecule type" value="Genomic_DNA"/>
</dbReference>
<dbReference type="InterPro" id="IPR014710">
    <property type="entry name" value="RmlC-like_jellyroll"/>
</dbReference>
<protein>
    <recommendedName>
        <fullName evidence="2">Cupin 2 conserved barrel domain-containing protein</fullName>
    </recommendedName>
</protein>
<dbReference type="Pfam" id="PF16867">
    <property type="entry name" value="DMSP_lyase"/>
    <property type="match status" value="1"/>
</dbReference>
<reference evidence="1" key="1">
    <citation type="submission" date="2018-05" db="EMBL/GenBank/DDBJ databases">
        <authorList>
            <person name="Lanie J.A."/>
            <person name="Ng W.-L."/>
            <person name="Kazmierczak K.M."/>
            <person name="Andrzejewski T.M."/>
            <person name="Davidsen T.M."/>
            <person name="Wayne K.J."/>
            <person name="Tettelin H."/>
            <person name="Glass J.I."/>
            <person name="Rusch D."/>
            <person name="Podicherti R."/>
            <person name="Tsui H.-C.T."/>
            <person name="Winkler M.E."/>
        </authorList>
    </citation>
    <scope>NUCLEOTIDE SEQUENCE</scope>
</reference>
<organism evidence="1">
    <name type="scientific">marine metagenome</name>
    <dbReference type="NCBI Taxonomy" id="408172"/>
    <lineage>
        <taxon>unclassified sequences</taxon>
        <taxon>metagenomes</taxon>
        <taxon>ecological metagenomes</taxon>
    </lineage>
</organism>
<dbReference type="SUPFAM" id="SSF51182">
    <property type="entry name" value="RmlC-like cupins"/>
    <property type="match status" value="1"/>
</dbReference>
<name>A0A381RME5_9ZZZZ</name>
<gene>
    <name evidence="1" type="ORF">METZ01_LOCUS45023</name>
</gene>
<evidence type="ECO:0000313" key="1">
    <source>
        <dbReference type="EMBL" id="SUZ92169.1"/>
    </source>
</evidence>
<dbReference type="InterPro" id="IPR011051">
    <property type="entry name" value="RmlC_Cupin_sf"/>
</dbReference>